<dbReference type="Proteomes" id="UP000315145">
    <property type="component" value="Unassembled WGS sequence"/>
</dbReference>
<dbReference type="EMBL" id="VMBF01000009">
    <property type="protein sequence ID" value="TSJ73624.1"/>
    <property type="molecule type" value="Genomic_DNA"/>
</dbReference>
<evidence type="ECO:0000313" key="2">
    <source>
        <dbReference type="EMBL" id="TSJ73624.1"/>
    </source>
</evidence>
<dbReference type="OrthoDB" id="1489643at2"/>
<reference evidence="2 3" key="2">
    <citation type="submission" date="2019-07" db="EMBL/GenBank/DDBJ databases">
        <title>Algibacter marinivivus sp. nov., isolated from the surface of a marine red alga.</title>
        <authorList>
            <person name="Zhong X."/>
            <person name="Xu W."/>
            <person name="Zhang Y."/>
            <person name="Zhang Q."/>
            <person name="Du Z."/>
        </authorList>
    </citation>
    <scope>NUCLEOTIDE SEQUENCE [LARGE SCALE GENOMIC DNA]</scope>
    <source>
        <strain evidence="2 3">RU-4-M-4</strain>
    </source>
</reference>
<evidence type="ECO:0000313" key="1">
    <source>
        <dbReference type="EMBL" id="KAA5822474.1"/>
    </source>
</evidence>
<dbReference type="EMBL" id="VWRS01000009">
    <property type="protein sequence ID" value="KAA5822474.1"/>
    <property type="molecule type" value="Genomic_DNA"/>
</dbReference>
<organism evidence="1 4">
    <name type="scientific">Algibacter amylolyticus</name>
    <dbReference type="NCBI Taxonomy" id="1608400"/>
    <lineage>
        <taxon>Bacteria</taxon>
        <taxon>Pseudomonadati</taxon>
        <taxon>Bacteroidota</taxon>
        <taxon>Flavobacteriia</taxon>
        <taxon>Flavobacteriales</taxon>
        <taxon>Flavobacteriaceae</taxon>
        <taxon>Algibacter</taxon>
    </lineage>
</organism>
<accession>A0A5M7B4V8</accession>
<reference evidence="1 4" key="1">
    <citation type="journal article" date="2015" name="Int. J. Syst. Evol. Microbiol.">
        <title>Algibacter amylolyticus sp. nov., isolated from intertidal sediment.</title>
        <authorList>
            <person name="Zhang D.C."/>
            <person name="Wu J."/>
            <person name="Neuner K."/>
            <person name="Yao J."/>
            <person name="Margesin R."/>
        </authorList>
    </citation>
    <scope>NUCLEOTIDE SEQUENCE [LARGE SCALE GENOMIC DNA]</scope>
    <source>
        <strain evidence="1 4">RU-4-M-4</strain>
    </source>
</reference>
<protein>
    <submittedName>
        <fullName evidence="1">Uncharacterized protein</fullName>
    </submittedName>
</protein>
<evidence type="ECO:0000313" key="3">
    <source>
        <dbReference type="Proteomes" id="UP000315145"/>
    </source>
</evidence>
<name>A0A5M7B4V8_9FLAO</name>
<reference evidence="1" key="3">
    <citation type="submission" date="2019-09" db="EMBL/GenBank/DDBJ databases">
        <authorList>
            <person name="Zhang D.-C."/>
        </authorList>
    </citation>
    <scope>NUCLEOTIDE SEQUENCE</scope>
    <source>
        <strain evidence="1">RU-4-M-4</strain>
    </source>
</reference>
<keyword evidence="3" id="KW-1185">Reference proteome</keyword>
<evidence type="ECO:0000313" key="4">
    <source>
        <dbReference type="Proteomes" id="UP000322315"/>
    </source>
</evidence>
<sequence length="378" mass="44065">MACNTKKQVAIAVNSGNYDGAINTALEKLRKNKDKKRNYEYVIMLQDAYNKVVNRDLEAIEHLKKDANPETFKKIYELYIDLNARQNAIKPILPLTVNGKDIPFSFNDYSDNIIDSKTQLADYIYEKGLNLLESENKQDIKQAHTELSYLERLSPNYENTKELITEAHQRGKDYILVSIHNDTQQVIPQRLEADLLNFETYGLNKFWSEYHANQIPNLNYDYAMNLNLKQIEIAPERINQREFLREKEVSDGWEYEKDRKGNVVKDSLGNDIKHEKVIKVSARLYETIQTKSSQIIAEVVYINNQSNQLVDTFTIDSGFVFEHVFAKYKGDKRALNNEDTKLLNNRRLPFPSNEQMVYDTGEDLKLQLKDIINAYTIR</sequence>
<dbReference type="AlphaFoldDB" id="A0A5M7B4V8"/>
<comment type="caution">
    <text evidence="1">The sequence shown here is derived from an EMBL/GenBank/DDBJ whole genome shotgun (WGS) entry which is preliminary data.</text>
</comment>
<gene>
    <name evidence="1" type="ORF">F2B50_14105</name>
    <name evidence="2" type="ORF">FPF71_14105</name>
</gene>
<proteinExistence type="predicted"/>
<dbReference type="Proteomes" id="UP000322315">
    <property type="component" value="Unassembled WGS sequence"/>
</dbReference>